<accession>A0A3S5BKV0</accession>
<reference evidence="10" key="1">
    <citation type="submission" date="2018-11" db="EMBL/GenBank/DDBJ databases">
        <authorList>
            <consortium name="Pathogen Informatics"/>
        </authorList>
    </citation>
    <scope>NUCLEOTIDE SEQUENCE</scope>
</reference>
<evidence type="ECO:0000313" key="10">
    <source>
        <dbReference type="EMBL" id="VEL28106.1"/>
    </source>
</evidence>
<evidence type="ECO:0000256" key="3">
    <source>
        <dbReference type="ARBA" id="ARBA00022853"/>
    </source>
</evidence>
<evidence type="ECO:0000256" key="1">
    <source>
        <dbReference type="ARBA" id="ARBA00004123"/>
    </source>
</evidence>
<keyword evidence="7" id="KW-0539">Nucleus</keyword>
<evidence type="ECO:0000259" key="9">
    <source>
        <dbReference type="PROSITE" id="PS50014"/>
    </source>
</evidence>
<sequence length="81" mass="9273">MRMIAQRVLSGVYPSLADMEKDFHLMARNGKTFNEPRSAVYQAAVSLSRILKGKRSEAEHPPQRSNKDRKRSIILGQYNIL</sequence>
<evidence type="ECO:0000256" key="7">
    <source>
        <dbReference type="ARBA" id="ARBA00023242"/>
    </source>
</evidence>
<keyword evidence="6" id="KW-0804">Transcription</keyword>
<dbReference type="GO" id="GO:0006338">
    <property type="term" value="P:chromatin remodeling"/>
    <property type="evidence" value="ECO:0007669"/>
    <property type="project" value="InterPro"/>
</dbReference>
<protein>
    <recommendedName>
        <fullName evidence="9">Bromo domain-containing protein</fullName>
    </recommendedName>
</protein>
<evidence type="ECO:0000313" key="11">
    <source>
        <dbReference type="Proteomes" id="UP000784294"/>
    </source>
</evidence>
<dbReference type="InterPro" id="IPR037382">
    <property type="entry name" value="Rsc/polybromo"/>
</dbReference>
<keyword evidence="11" id="KW-1185">Reference proteome</keyword>
<keyword evidence="2" id="KW-0677">Repeat</keyword>
<dbReference type="GO" id="GO:0016586">
    <property type="term" value="C:RSC-type complex"/>
    <property type="evidence" value="ECO:0007669"/>
    <property type="project" value="InterPro"/>
</dbReference>
<proteinExistence type="predicted"/>
<dbReference type="InterPro" id="IPR036427">
    <property type="entry name" value="Bromodomain-like_sf"/>
</dbReference>
<comment type="caution">
    <text evidence="10">The sequence shown here is derived from an EMBL/GenBank/DDBJ whole genome shotgun (WGS) entry which is preliminary data.</text>
</comment>
<dbReference type="AlphaFoldDB" id="A0A3S5BKV0"/>
<dbReference type="OrthoDB" id="6286883at2759"/>
<feature type="domain" description="Bromo" evidence="9">
    <location>
        <begin position="1"/>
        <end position="41"/>
    </location>
</feature>
<dbReference type="SUPFAM" id="SSF47370">
    <property type="entry name" value="Bromodomain"/>
    <property type="match status" value="1"/>
</dbReference>
<keyword evidence="5 8" id="KW-0103">Bromodomain</keyword>
<dbReference type="GO" id="GO:0006368">
    <property type="term" value="P:transcription elongation by RNA polymerase II"/>
    <property type="evidence" value="ECO:0007669"/>
    <property type="project" value="TreeGrafter"/>
</dbReference>
<dbReference type="Proteomes" id="UP000784294">
    <property type="component" value="Unassembled WGS sequence"/>
</dbReference>
<evidence type="ECO:0000256" key="5">
    <source>
        <dbReference type="ARBA" id="ARBA00023117"/>
    </source>
</evidence>
<keyword evidence="4" id="KW-0805">Transcription regulation</keyword>
<comment type="subcellular location">
    <subcellularLocation>
        <location evidence="1">Nucleus</location>
    </subcellularLocation>
</comment>
<dbReference type="EMBL" id="CAAALY010092359">
    <property type="protein sequence ID" value="VEL28106.1"/>
    <property type="molecule type" value="Genomic_DNA"/>
</dbReference>
<dbReference type="GO" id="GO:0003682">
    <property type="term" value="F:chromatin binding"/>
    <property type="evidence" value="ECO:0007669"/>
    <property type="project" value="TreeGrafter"/>
</dbReference>
<organism evidence="10 11">
    <name type="scientific">Protopolystoma xenopodis</name>
    <dbReference type="NCBI Taxonomy" id="117903"/>
    <lineage>
        <taxon>Eukaryota</taxon>
        <taxon>Metazoa</taxon>
        <taxon>Spiralia</taxon>
        <taxon>Lophotrochozoa</taxon>
        <taxon>Platyhelminthes</taxon>
        <taxon>Monogenea</taxon>
        <taxon>Polyopisthocotylea</taxon>
        <taxon>Polystomatidea</taxon>
        <taxon>Polystomatidae</taxon>
        <taxon>Protopolystoma</taxon>
    </lineage>
</organism>
<evidence type="ECO:0000256" key="4">
    <source>
        <dbReference type="ARBA" id="ARBA00023015"/>
    </source>
</evidence>
<evidence type="ECO:0000256" key="6">
    <source>
        <dbReference type="ARBA" id="ARBA00023163"/>
    </source>
</evidence>
<dbReference type="Pfam" id="PF00439">
    <property type="entry name" value="Bromodomain"/>
    <property type="match status" value="1"/>
</dbReference>
<evidence type="ECO:0000256" key="8">
    <source>
        <dbReference type="PROSITE-ProRule" id="PRU00035"/>
    </source>
</evidence>
<dbReference type="PANTHER" id="PTHR16062:SF19">
    <property type="entry name" value="PROTEIN POLYBROMO-1"/>
    <property type="match status" value="1"/>
</dbReference>
<dbReference type="PANTHER" id="PTHR16062">
    <property type="entry name" value="SWI/SNF-RELATED"/>
    <property type="match status" value="1"/>
</dbReference>
<keyword evidence="3" id="KW-0156">Chromatin regulator</keyword>
<evidence type="ECO:0000256" key="2">
    <source>
        <dbReference type="ARBA" id="ARBA00022737"/>
    </source>
</evidence>
<dbReference type="Gene3D" id="1.20.920.10">
    <property type="entry name" value="Bromodomain-like"/>
    <property type="match status" value="1"/>
</dbReference>
<name>A0A3S5BKV0_9PLAT</name>
<dbReference type="PROSITE" id="PS50014">
    <property type="entry name" value="BROMODOMAIN_2"/>
    <property type="match status" value="1"/>
</dbReference>
<dbReference type="InterPro" id="IPR001487">
    <property type="entry name" value="Bromodomain"/>
</dbReference>
<gene>
    <name evidence="10" type="ORF">PXEA_LOCUS21546</name>
</gene>